<evidence type="ECO:0000313" key="5">
    <source>
        <dbReference type="Proteomes" id="UP000029055"/>
    </source>
</evidence>
<evidence type="ECO:0000256" key="2">
    <source>
        <dbReference type="SAM" id="SignalP"/>
    </source>
</evidence>
<dbReference type="Pfam" id="PF00497">
    <property type="entry name" value="SBP_bac_3"/>
    <property type="match status" value="1"/>
</dbReference>
<dbReference type="PANTHER" id="PTHR35936:SF17">
    <property type="entry name" value="ARGININE-BINDING EXTRACELLULAR PROTEIN ARTP"/>
    <property type="match status" value="1"/>
</dbReference>
<evidence type="ECO:0000313" key="4">
    <source>
        <dbReference type="EMBL" id="KFJ04788.1"/>
    </source>
</evidence>
<dbReference type="AlphaFoldDB" id="A0A087EAI7"/>
<organism evidence="4 5">
    <name type="scientific">Bifidobacterium subtile</name>
    <dbReference type="NCBI Taxonomy" id="77635"/>
    <lineage>
        <taxon>Bacteria</taxon>
        <taxon>Bacillati</taxon>
        <taxon>Actinomycetota</taxon>
        <taxon>Actinomycetes</taxon>
        <taxon>Bifidobacteriales</taxon>
        <taxon>Bifidobacteriaceae</taxon>
        <taxon>Bifidobacterium</taxon>
    </lineage>
</organism>
<dbReference type="RefSeq" id="WP_161787756.1">
    <property type="nucleotide sequence ID" value="NZ_CP062939.1"/>
</dbReference>
<gene>
    <name evidence="4" type="ORF">BISU_0800</name>
</gene>
<feature type="chain" id="PRO_5039361152" evidence="2">
    <location>
        <begin position="23"/>
        <end position="281"/>
    </location>
</feature>
<dbReference type="STRING" id="77635.BISU_0800"/>
<feature type="signal peptide" evidence="2">
    <location>
        <begin position="1"/>
        <end position="22"/>
    </location>
</feature>
<keyword evidence="5" id="KW-1185">Reference proteome</keyword>
<dbReference type="InterPro" id="IPR001638">
    <property type="entry name" value="Solute-binding_3/MltF_N"/>
</dbReference>
<dbReference type="EMBL" id="JGZR01000003">
    <property type="protein sequence ID" value="KFJ04788.1"/>
    <property type="molecule type" value="Genomic_DNA"/>
</dbReference>
<reference evidence="4 5" key="1">
    <citation type="submission" date="2014-03" db="EMBL/GenBank/DDBJ databases">
        <title>Genomics of Bifidobacteria.</title>
        <authorList>
            <person name="Ventura M."/>
            <person name="Milani C."/>
            <person name="Lugli G.A."/>
        </authorList>
    </citation>
    <scope>NUCLEOTIDE SEQUENCE [LARGE SCALE GENOMIC DNA]</scope>
    <source>
        <strain evidence="4 5">LMG 11597</strain>
    </source>
</reference>
<dbReference type="PROSITE" id="PS51257">
    <property type="entry name" value="PROKAR_LIPOPROTEIN"/>
    <property type="match status" value="1"/>
</dbReference>
<sequence>MKNPMHPILAAAVVTLMIGTMAACGSPSGSGASSSSCKPAHDFSTITKGTLTVAIPELPPFTSYKNNKATGIDPSIVSSIAKMECLSVSYSQVAFAEAIPAVQSGRADIAIGDFYRTKERAQVVGMSDAMYADQLGIVSKTGASSLASLESKKVGTVDGYLWLDDTKKIWGDNLTIYSSNVEMRQDLESGRIAAGFDSYATAVAYSKGKDYQSKVAQKDKRVDSTINGVQAGIPYTKTNEDLGKALNADIGTLRSKGTLAKIFSDLGMDTSATKITSRPLI</sequence>
<comment type="caution">
    <text evidence="4">The sequence shown here is derived from an EMBL/GenBank/DDBJ whole genome shotgun (WGS) entry which is preliminary data.</text>
</comment>
<dbReference type="CDD" id="cd13530">
    <property type="entry name" value="PBP2_peptides_like"/>
    <property type="match status" value="1"/>
</dbReference>
<dbReference type="Gene3D" id="3.40.190.10">
    <property type="entry name" value="Periplasmic binding protein-like II"/>
    <property type="match status" value="2"/>
</dbReference>
<name>A0A087EAI7_9BIFI</name>
<dbReference type="SUPFAM" id="SSF53850">
    <property type="entry name" value="Periplasmic binding protein-like II"/>
    <property type="match status" value="1"/>
</dbReference>
<proteinExistence type="predicted"/>
<dbReference type="Proteomes" id="UP000029055">
    <property type="component" value="Unassembled WGS sequence"/>
</dbReference>
<dbReference type="PANTHER" id="PTHR35936">
    <property type="entry name" value="MEMBRANE-BOUND LYTIC MUREIN TRANSGLYCOSYLASE F"/>
    <property type="match status" value="1"/>
</dbReference>
<protein>
    <submittedName>
        <fullName evidence="4">Polar amino acid ABC transporter binding protein component</fullName>
    </submittedName>
</protein>
<dbReference type="SMART" id="SM00062">
    <property type="entry name" value="PBPb"/>
    <property type="match status" value="1"/>
</dbReference>
<accession>A0A087EAI7</accession>
<feature type="domain" description="Solute-binding protein family 3/N-terminal" evidence="3">
    <location>
        <begin position="50"/>
        <end position="266"/>
    </location>
</feature>
<dbReference type="eggNOG" id="COG0834">
    <property type="taxonomic scope" value="Bacteria"/>
</dbReference>
<evidence type="ECO:0000256" key="1">
    <source>
        <dbReference type="ARBA" id="ARBA00022729"/>
    </source>
</evidence>
<evidence type="ECO:0000259" key="3">
    <source>
        <dbReference type="SMART" id="SM00062"/>
    </source>
</evidence>
<keyword evidence="1 2" id="KW-0732">Signal</keyword>